<evidence type="ECO:0000313" key="9">
    <source>
        <dbReference type="Proteomes" id="UP000198937"/>
    </source>
</evidence>
<feature type="domain" description="ABC3 transporter permease C-terminal" evidence="7">
    <location>
        <begin position="96"/>
        <end position="195"/>
    </location>
</feature>
<evidence type="ECO:0000256" key="1">
    <source>
        <dbReference type="ARBA" id="ARBA00004651"/>
    </source>
</evidence>
<dbReference type="RefSeq" id="WP_091433240.1">
    <property type="nucleotide sequence ID" value="NZ_BMMJ01000011.1"/>
</dbReference>
<feature type="transmembrane region" description="Helical" evidence="6">
    <location>
        <begin position="358"/>
        <end position="381"/>
    </location>
</feature>
<sequence>MKPATLVRLALAGTRTDSARVILTALSAALAVLTGLAAATVLAIPTPPFSDPENFLSNHSEQYASGLLREPGLRPGVAFALLLLTVPVLALAGQCARLGAPARDRRLAALRLAGATPGQVTLVAALETGVASLLGALVALGAYLAGREVFDRPDQRGQLALPTDVLPHPGVLAAVVLGLPLVATVATVLLLRAVVTGPLGVTRRATRSGAPRPWAGLLIGVGLLAFASIRPVLEVYARTGVEAPTWLVPTLLMTGGLLAMTGVVTGAGWFSYTAGRLLRRYSRGPAALLAAGRLTADPWAGSRTLAALLAALVFGGGAAGLRAYFVADDARLREENRLVGVDAGADPFYLASMDLVDLAVQVAVAIAAAGMLVALVEGVVGRRRAYASLAATGVPRATLSRSILWQVLAPAVPAVLLALTVGFFLARGLFGDVTRDNRVYVCDAGTQLCSDPATRERYTRTVGELVRSAPDVPVEQLGWLAAGTLVAVLAVTGLGLLLLRTSTAPEELRTP</sequence>
<feature type="transmembrane region" description="Helical" evidence="6">
    <location>
        <begin position="214"/>
        <end position="233"/>
    </location>
</feature>
<keyword evidence="9" id="KW-1185">Reference proteome</keyword>
<reference evidence="8 9" key="1">
    <citation type="submission" date="2016-06" db="EMBL/GenBank/DDBJ databases">
        <authorList>
            <person name="Kjaerup R.B."/>
            <person name="Dalgaard T.S."/>
            <person name="Juul-Madsen H.R."/>
        </authorList>
    </citation>
    <scope>NUCLEOTIDE SEQUENCE [LARGE SCALE GENOMIC DNA]</scope>
    <source>
        <strain evidence="8 9">DSM 45577</strain>
    </source>
</reference>
<keyword evidence="3 6" id="KW-0812">Transmembrane</keyword>
<feature type="domain" description="ABC3 transporter permease C-terminal" evidence="7">
    <location>
        <begin position="362"/>
        <end position="429"/>
    </location>
</feature>
<feature type="transmembrane region" description="Helical" evidence="6">
    <location>
        <begin position="171"/>
        <end position="194"/>
    </location>
</feature>
<evidence type="ECO:0000256" key="4">
    <source>
        <dbReference type="ARBA" id="ARBA00022989"/>
    </source>
</evidence>
<gene>
    <name evidence="8" type="ORF">GA0070617_0433</name>
</gene>
<dbReference type="STRING" id="683228.GA0070617_0433"/>
<accession>A0A1C6TYQ7</accession>
<keyword evidence="4 6" id="KW-1133">Transmembrane helix</keyword>
<feature type="transmembrane region" description="Helical" evidence="6">
    <location>
        <begin position="120"/>
        <end position="145"/>
    </location>
</feature>
<evidence type="ECO:0000256" key="3">
    <source>
        <dbReference type="ARBA" id="ARBA00022692"/>
    </source>
</evidence>
<dbReference type="InterPro" id="IPR003838">
    <property type="entry name" value="ABC3_permease_C"/>
</dbReference>
<dbReference type="GO" id="GO:0005886">
    <property type="term" value="C:plasma membrane"/>
    <property type="evidence" value="ECO:0007669"/>
    <property type="project" value="UniProtKB-SubCell"/>
</dbReference>
<comment type="subcellular location">
    <subcellularLocation>
        <location evidence="1">Cell membrane</location>
        <topology evidence="1">Multi-pass membrane protein</topology>
    </subcellularLocation>
</comment>
<evidence type="ECO:0000313" key="8">
    <source>
        <dbReference type="EMBL" id="SCL46935.1"/>
    </source>
</evidence>
<dbReference type="AlphaFoldDB" id="A0A1C6TYQ7"/>
<dbReference type="Proteomes" id="UP000198937">
    <property type="component" value="Unassembled WGS sequence"/>
</dbReference>
<proteinExistence type="predicted"/>
<evidence type="ECO:0000256" key="5">
    <source>
        <dbReference type="ARBA" id="ARBA00023136"/>
    </source>
</evidence>
<evidence type="ECO:0000256" key="6">
    <source>
        <dbReference type="SAM" id="Phobius"/>
    </source>
</evidence>
<organism evidence="8 9">
    <name type="scientific">Micromonospora yangpuensis</name>
    <dbReference type="NCBI Taxonomy" id="683228"/>
    <lineage>
        <taxon>Bacteria</taxon>
        <taxon>Bacillati</taxon>
        <taxon>Actinomycetota</taxon>
        <taxon>Actinomycetes</taxon>
        <taxon>Micromonosporales</taxon>
        <taxon>Micromonosporaceae</taxon>
        <taxon>Micromonospora</taxon>
    </lineage>
</organism>
<name>A0A1C6TYQ7_9ACTN</name>
<evidence type="ECO:0000259" key="7">
    <source>
        <dbReference type="Pfam" id="PF02687"/>
    </source>
</evidence>
<feature type="transmembrane region" description="Helical" evidence="6">
    <location>
        <begin position="77"/>
        <end position="99"/>
    </location>
</feature>
<evidence type="ECO:0000256" key="2">
    <source>
        <dbReference type="ARBA" id="ARBA00022475"/>
    </source>
</evidence>
<feature type="transmembrane region" description="Helical" evidence="6">
    <location>
        <begin position="305"/>
        <end position="325"/>
    </location>
</feature>
<keyword evidence="5 6" id="KW-0472">Membrane</keyword>
<feature type="transmembrane region" description="Helical" evidence="6">
    <location>
        <begin position="245"/>
        <end position="270"/>
    </location>
</feature>
<feature type="transmembrane region" description="Helical" evidence="6">
    <location>
        <begin position="402"/>
        <end position="426"/>
    </location>
</feature>
<dbReference type="EMBL" id="FMIA01000002">
    <property type="protein sequence ID" value="SCL46935.1"/>
    <property type="molecule type" value="Genomic_DNA"/>
</dbReference>
<feature type="transmembrane region" description="Helical" evidence="6">
    <location>
        <begin position="477"/>
        <end position="499"/>
    </location>
</feature>
<keyword evidence="2" id="KW-1003">Cell membrane</keyword>
<dbReference type="OrthoDB" id="5145974at2"/>
<dbReference type="Pfam" id="PF02687">
    <property type="entry name" value="FtsX"/>
    <property type="match status" value="2"/>
</dbReference>
<protein>
    <submittedName>
        <fullName evidence="8">FtsX-like permease family protein</fullName>
    </submittedName>
</protein>
<feature type="transmembrane region" description="Helical" evidence="6">
    <location>
        <begin position="21"/>
        <end position="44"/>
    </location>
</feature>